<accession>Q6ZC13</accession>
<reference evidence="3" key="2">
    <citation type="journal article" date="2008" name="Nucleic Acids Res.">
        <title>The rice annotation project database (RAP-DB): 2008 update.</title>
        <authorList>
            <consortium name="The rice annotation project (RAP)"/>
        </authorList>
    </citation>
    <scope>GENOME REANNOTATION</scope>
    <source>
        <strain evidence="3">cv. Nipponbare</strain>
    </source>
</reference>
<evidence type="ECO:0000256" key="1">
    <source>
        <dbReference type="SAM" id="SignalP"/>
    </source>
</evidence>
<evidence type="ECO:0008006" key="4">
    <source>
        <dbReference type="Google" id="ProtNLM"/>
    </source>
</evidence>
<dbReference type="AlphaFoldDB" id="Q6ZC13"/>
<evidence type="ECO:0000313" key="3">
    <source>
        <dbReference type="Proteomes" id="UP000000763"/>
    </source>
</evidence>
<dbReference type="EMBL" id="AP004586">
    <property type="protein sequence ID" value="BAD09582.1"/>
    <property type="molecule type" value="Genomic_DNA"/>
</dbReference>
<feature type="signal peptide" evidence="1">
    <location>
        <begin position="1"/>
        <end position="18"/>
    </location>
</feature>
<sequence>MAIMYLYLTLSLLLSATGEPALRLVAVPELAAMDLFVPLPSSTWSLLVPSANPRLIAFPELARVVRIAKLTATASTIGRPATHCLPQARHHGSTRIVPIPNLIATASATGGSAPRCRP</sequence>
<dbReference type="Proteomes" id="UP000000763">
    <property type="component" value="Chromosome 8"/>
</dbReference>
<keyword evidence="1" id="KW-0732">Signal</keyword>
<protein>
    <recommendedName>
        <fullName evidence="4">Secreted protein</fullName>
    </recommendedName>
</protein>
<evidence type="ECO:0000313" key="2">
    <source>
        <dbReference type="EMBL" id="BAD09582.1"/>
    </source>
</evidence>
<organism evidence="2 3">
    <name type="scientific">Oryza sativa subsp. japonica</name>
    <name type="common">Rice</name>
    <dbReference type="NCBI Taxonomy" id="39947"/>
    <lineage>
        <taxon>Eukaryota</taxon>
        <taxon>Viridiplantae</taxon>
        <taxon>Streptophyta</taxon>
        <taxon>Embryophyta</taxon>
        <taxon>Tracheophyta</taxon>
        <taxon>Spermatophyta</taxon>
        <taxon>Magnoliopsida</taxon>
        <taxon>Liliopsida</taxon>
        <taxon>Poales</taxon>
        <taxon>Poaceae</taxon>
        <taxon>BOP clade</taxon>
        <taxon>Oryzoideae</taxon>
        <taxon>Oryzeae</taxon>
        <taxon>Oryzinae</taxon>
        <taxon>Oryza</taxon>
        <taxon>Oryza sativa</taxon>
    </lineage>
</organism>
<proteinExistence type="predicted"/>
<name>Q6ZC13_ORYSJ</name>
<gene>
    <name evidence="2" type="primary">P0493A04.8</name>
</gene>
<feature type="chain" id="PRO_5004283809" description="Secreted protein" evidence="1">
    <location>
        <begin position="19"/>
        <end position="118"/>
    </location>
</feature>
<reference evidence="3" key="1">
    <citation type="journal article" date="2005" name="Nature">
        <title>The map-based sequence of the rice genome.</title>
        <authorList>
            <consortium name="International rice genome sequencing project (IRGSP)"/>
            <person name="Matsumoto T."/>
            <person name="Wu J."/>
            <person name="Kanamori H."/>
            <person name="Katayose Y."/>
            <person name="Fujisawa M."/>
            <person name="Namiki N."/>
            <person name="Mizuno H."/>
            <person name="Yamamoto K."/>
            <person name="Antonio B.A."/>
            <person name="Baba T."/>
            <person name="Sakata K."/>
            <person name="Nagamura Y."/>
            <person name="Aoki H."/>
            <person name="Arikawa K."/>
            <person name="Arita K."/>
            <person name="Bito T."/>
            <person name="Chiden Y."/>
            <person name="Fujitsuka N."/>
            <person name="Fukunaka R."/>
            <person name="Hamada M."/>
            <person name="Harada C."/>
            <person name="Hayashi A."/>
            <person name="Hijishita S."/>
            <person name="Honda M."/>
            <person name="Hosokawa S."/>
            <person name="Ichikawa Y."/>
            <person name="Idonuma A."/>
            <person name="Iijima M."/>
            <person name="Ikeda M."/>
            <person name="Ikeno M."/>
            <person name="Ito K."/>
            <person name="Ito S."/>
            <person name="Ito T."/>
            <person name="Ito Y."/>
            <person name="Ito Y."/>
            <person name="Iwabuchi A."/>
            <person name="Kamiya K."/>
            <person name="Karasawa W."/>
            <person name="Kurita K."/>
            <person name="Katagiri S."/>
            <person name="Kikuta A."/>
            <person name="Kobayashi H."/>
            <person name="Kobayashi N."/>
            <person name="Machita K."/>
            <person name="Maehara T."/>
            <person name="Masukawa M."/>
            <person name="Mizubayashi T."/>
            <person name="Mukai Y."/>
            <person name="Nagasaki H."/>
            <person name="Nagata Y."/>
            <person name="Naito S."/>
            <person name="Nakashima M."/>
            <person name="Nakama Y."/>
            <person name="Nakamichi Y."/>
            <person name="Nakamura M."/>
            <person name="Meguro A."/>
            <person name="Negishi M."/>
            <person name="Ohta I."/>
            <person name="Ohta T."/>
            <person name="Okamoto M."/>
            <person name="Ono N."/>
            <person name="Saji S."/>
            <person name="Sakaguchi M."/>
            <person name="Sakai K."/>
            <person name="Shibata M."/>
            <person name="Shimokawa T."/>
            <person name="Song J."/>
            <person name="Takazaki Y."/>
            <person name="Terasawa K."/>
            <person name="Tsugane M."/>
            <person name="Tsuji K."/>
            <person name="Ueda S."/>
            <person name="Waki K."/>
            <person name="Yamagata H."/>
            <person name="Yamamoto M."/>
            <person name="Yamamoto S."/>
            <person name="Yamane H."/>
            <person name="Yoshiki S."/>
            <person name="Yoshihara R."/>
            <person name="Yukawa K."/>
            <person name="Zhong H."/>
            <person name="Yano M."/>
            <person name="Yuan Q."/>
            <person name="Ouyang S."/>
            <person name="Liu J."/>
            <person name="Jones K.M."/>
            <person name="Gansberger K."/>
            <person name="Moffat K."/>
            <person name="Hill J."/>
            <person name="Bera J."/>
            <person name="Fadrosh D."/>
            <person name="Jin S."/>
            <person name="Johri S."/>
            <person name="Kim M."/>
            <person name="Overton L."/>
            <person name="Reardon M."/>
            <person name="Tsitrin T."/>
            <person name="Vuong H."/>
            <person name="Weaver B."/>
            <person name="Ciecko A."/>
            <person name="Tallon L."/>
            <person name="Jackson J."/>
            <person name="Pai G."/>
            <person name="Aken S.V."/>
            <person name="Utterback T."/>
            <person name="Reidmuller S."/>
            <person name="Feldblyum T."/>
            <person name="Hsiao J."/>
            <person name="Zismann V."/>
            <person name="Iobst S."/>
            <person name="de Vazeille A.R."/>
            <person name="Buell C.R."/>
            <person name="Ying K."/>
            <person name="Li Y."/>
            <person name="Lu T."/>
            <person name="Huang Y."/>
            <person name="Zhao Q."/>
            <person name="Feng Q."/>
            <person name="Zhang L."/>
            <person name="Zhu J."/>
            <person name="Weng Q."/>
            <person name="Mu J."/>
            <person name="Lu Y."/>
            <person name="Fan D."/>
            <person name="Liu Y."/>
            <person name="Guan J."/>
            <person name="Zhang Y."/>
            <person name="Yu S."/>
            <person name="Liu X."/>
            <person name="Zhang Y."/>
            <person name="Hong G."/>
            <person name="Han B."/>
            <person name="Choisne N."/>
            <person name="Demange N."/>
            <person name="Orjeda G."/>
            <person name="Samain S."/>
            <person name="Cattolico L."/>
            <person name="Pelletier E."/>
            <person name="Couloux A."/>
            <person name="Segurens B."/>
            <person name="Wincker P."/>
            <person name="D'Hont A."/>
            <person name="Scarpelli C."/>
            <person name="Weissenbach J."/>
            <person name="Salanoubat M."/>
            <person name="Quetier F."/>
            <person name="Yu Y."/>
            <person name="Kim H.R."/>
            <person name="Rambo T."/>
            <person name="Currie J."/>
            <person name="Collura K."/>
            <person name="Luo M."/>
            <person name="Yang T."/>
            <person name="Ammiraju J.S.S."/>
            <person name="Engler F."/>
            <person name="Soderlund C."/>
            <person name="Wing R.A."/>
            <person name="Palmer L.E."/>
            <person name="de la Bastide M."/>
            <person name="Spiegel L."/>
            <person name="Nascimento L."/>
            <person name="Zutavern T."/>
            <person name="O'Shaughnessy A."/>
            <person name="Dike S."/>
            <person name="Dedhia N."/>
            <person name="Preston R."/>
            <person name="Balija V."/>
            <person name="McCombie W.R."/>
            <person name="Chow T."/>
            <person name="Chen H."/>
            <person name="Chung M."/>
            <person name="Chen C."/>
            <person name="Shaw J."/>
            <person name="Wu H."/>
            <person name="Hsiao K."/>
            <person name="Chao Y."/>
            <person name="Chu M."/>
            <person name="Cheng C."/>
            <person name="Hour A."/>
            <person name="Lee P."/>
            <person name="Lin S."/>
            <person name="Lin Y."/>
            <person name="Liou J."/>
            <person name="Liu S."/>
            <person name="Hsing Y."/>
            <person name="Raghuvanshi S."/>
            <person name="Mohanty A."/>
            <person name="Bharti A.K."/>
            <person name="Gaur A."/>
            <person name="Gupta V."/>
            <person name="Kumar D."/>
            <person name="Ravi V."/>
            <person name="Vij S."/>
            <person name="Kapur A."/>
            <person name="Khurana P."/>
            <person name="Khurana P."/>
            <person name="Khurana J.P."/>
            <person name="Tyagi A.K."/>
            <person name="Gaikwad K."/>
            <person name="Singh A."/>
            <person name="Dalal V."/>
            <person name="Srivastava S."/>
            <person name="Dixit A."/>
            <person name="Pal A.K."/>
            <person name="Ghazi I.A."/>
            <person name="Yadav M."/>
            <person name="Pandit A."/>
            <person name="Bhargava A."/>
            <person name="Sureshbabu K."/>
            <person name="Batra K."/>
            <person name="Sharma T.R."/>
            <person name="Mohapatra T."/>
            <person name="Singh N.K."/>
            <person name="Messing J."/>
            <person name="Nelson A.B."/>
            <person name="Fuks G."/>
            <person name="Kavchok S."/>
            <person name="Keizer G."/>
            <person name="Linton E."/>
            <person name="Llaca V."/>
            <person name="Song R."/>
            <person name="Tanyolac B."/>
            <person name="Young S."/>
            <person name="Ho-Il K."/>
            <person name="Hahn J.H."/>
            <person name="Sangsakoo G."/>
            <person name="Vanavichit A."/>
            <person name="de Mattos Luiz.A.T."/>
            <person name="Zimmer P.D."/>
            <person name="Malone G."/>
            <person name="Dellagostin O."/>
            <person name="de Oliveira A.C."/>
            <person name="Bevan M."/>
            <person name="Bancroft I."/>
            <person name="Minx P."/>
            <person name="Cordum H."/>
            <person name="Wilson R."/>
            <person name="Cheng Z."/>
            <person name="Jin W."/>
            <person name="Jiang J."/>
            <person name="Leong S.A."/>
            <person name="Iwama H."/>
            <person name="Gojobori T."/>
            <person name="Itoh T."/>
            <person name="Niimura Y."/>
            <person name="Fujii Y."/>
            <person name="Habara T."/>
            <person name="Sakai H."/>
            <person name="Sato Y."/>
            <person name="Wilson G."/>
            <person name="Kumar K."/>
            <person name="McCouch S."/>
            <person name="Juretic N."/>
            <person name="Hoen D."/>
            <person name="Wright S."/>
            <person name="Bruskiewich R."/>
            <person name="Bureau T."/>
            <person name="Miyao A."/>
            <person name="Hirochika H."/>
            <person name="Nishikawa T."/>
            <person name="Kadowaki K."/>
            <person name="Sugiura M."/>
            <person name="Burr B."/>
            <person name="Sasaki T."/>
        </authorList>
    </citation>
    <scope>NUCLEOTIDE SEQUENCE [LARGE SCALE GENOMIC DNA]</scope>
    <source>
        <strain evidence="3">cv. Nipponbare</strain>
    </source>
</reference>